<organism evidence="2 3">
    <name type="scientific">Oceanirhabdus seepicola</name>
    <dbReference type="NCBI Taxonomy" id="2828781"/>
    <lineage>
        <taxon>Bacteria</taxon>
        <taxon>Bacillati</taxon>
        <taxon>Bacillota</taxon>
        <taxon>Clostridia</taxon>
        <taxon>Eubacteriales</taxon>
        <taxon>Clostridiaceae</taxon>
        <taxon>Oceanirhabdus</taxon>
    </lineage>
</organism>
<feature type="chain" id="PRO_5039911289" description="Lipoprotein" evidence="1">
    <location>
        <begin position="22"/>
        <end position="118"/>
    </location>
</feature>
<gene>
    <name evidence="2" type="ORF">KDK92_10995</name>
</gene>
<dbReference type="PROSITE" id="PS51257">
    <property type="entry name" value="PROKAR_LIPOPROTEIN"/>
    <property type="match status" value="1"/>
</dbReference>
<reference evidence="2" key="2">
    <citation type="submission" date="2021-04" db="EMBL/GenBank/DDBJ databases">
        <authorList>
            <person name="Dong X."/>
        </authorList>
    </citation>
    <scope>NUCLEOTIDE SEQUENCE</scope>
    <source>
        <strain evidence="2">ZWT</strain>
    </source>
</reference>
<sequence length="118" mass="13548">MKRISVSFLFLLFAVSFIACNQEITYTEEFNYLPKYEGMVIEDFKEPIEGQMGIAVYKLKDASPEDVLKKYERLLKKDGWKVTKDNKPANLTVEKENHQATIATSKTEEGTTLTIMSK</sequence>
<dbReference type="EMBL" id="JAGSOJ010000002">
    <property type="protein sequence ID" value="MCM1990261.1"/>
    <property type="molecule type" value="Genomic_DNA"/>
</dbReference>
<protein>
    <recommendedName>
        <fullName evidence="4">Lipoprotein</fullName>
    </recommendedName>
</protein>
<evidence type="ECO:0000256" key="1">
    <source>
        <dbReference type="SAM" id="SignalP"/>
    </source>
</evidence>
<evidence type="ECO:0000313" key="2">
    <source>
        <dbReference type="EMBL" id="MCM1990261.1"/>
    </source>
</evidence>
<keyword evidence="3" id="KW-1185">Reference proteome</keyword>
<proteinExistence type="predicted"/>
<keyword evidence="1" id="KW-0732">Signal</keyword>
<accession>A0A9J6P302</accession>
<name>A0A9J6P302_9CLOT</name>
<dbReference type="RefSeq" id="WP_250859299.1">
    <property type="nucleotide sequence ID" value="NZ_JAGSOJ010000002.1"/>
</dbReference>
<feature type="signal peptide" evidence="1">
    <location>
        <begin position="1"/>
        <end position="21"/>
    </location>
</feature>
<evidence type="ECO:0008006" key="4">
    <source>
        <dbReference type="Google" id="ProtNLM"/>
    </source>
</evidence>
<evidence type="ECO:0000313" key="3">
    <source>
        <dbReference type="Proteomes" id="UP001056429"/>
    </source>
</evidence>
<dbReference type="AlphaFoldDB" id="A0A9J6P302"/>
<reference evidence="2" key="1">
    <citation type="journal article" date="2021" name="mSystems">
        <title>Bacteria and Archaea Synergistically Convert Glycine Betaine to Biogenic Methane in the Formosa Cold Seep of the South China Sea.</title>
        <authorList>
            <person name="Li L."/>
            <person name="Zhang W."/>
            <person name="Zhang S."/>
            <person name="Song L."/>
            <person name="Sun Q."/>
            <person name="Zhang H."/>
            <person name="Xiang H."/>
            <person name="Dong X."/>
        </authorList>
    </citation>
    <scope>NUCLEOTIDE SEQUENCE</scope>
    <source>
        <strain evidence="2">ZWT</strain>
    </source>
</reference>
<dbReference type="Proteomes" id="UP001056429">
    <property type="component" value="Unassembled WGS sequence"/>
</dbReference>
<comment type="caution">
    <text evidence="2">The sequence shown here is derived from an EMBL/GenBank/DDBJ whole genome shotgun (WGS) entry which is preliminary data.</text>
</comment>